<dbReference type="Gene3D" id="1.20.5.1160">
    <property type="entry name" value="Vasodilator-stimulated phosphoprotein"/>
    <property type="match status" value="1"/>
</dbReference>
<reference evidence="2" key="1">
    <citation type="submission" date="2012-04" db="EMBL/GenBank/DDBJ databases">
        <title>The Genome Sequence of Loa loa.</title>
        <authorList>
            <consortium name="The Broad Institute Genome Sequencing Platform"/>
            <consortium name="Broad Institute Genome Sequencing Center for Infectious Disease"/>
            <person name="Nutman T.B."/>
            <person name="Fink D.L."/>
            <person name="Russ C."/>
            <person name="Young S."/>
            <person name="Zeng Q."/>
            <person name="Gargeya S."/>
            <person name="Alvarado L."/>
            <person name="Berlin A."/>
            <person name="Chapman S.B."/>
            <person name="Chen Z."/>
            <person name="Freedman E."/>
            <person name="Gellesch M."/>
            <person name="Goldberg J."/>
            <person name="Griggs A."/>
            <person name="Gujja S."/>
            <person name="Heilman E.R."/>
            <person name="Heiman D."/>
            <person name="Howarth C."/>
            <person name="Mehta T."/>
            <person name="Neiman D."/>
            <person name="Pearson M."/>
            <person name="Roberts A."/>
            <person name="Saif S."/>
            <person name="Shea T."/>
            <person name="Shenoy N."/>
            <person name="Sisk P."/>
            <person name="Stolte C."/>
            <person name="Sykes S."/>
            <person name="White J."/>
            <person name="Yandava C."/>
            <person name="Haas B."/>
            <person name="Henn M.R."/>
            <person name="Nusbaum C."/>
            <person name="Birren B."/>
        </authorList>
    </citation>
    <scope>NUCLEOTIDE SEQUENCE [LARGE SCALE GENOMIC DNA]</scope>
</reference>
<dbReference type="GeneID" id="9952879"/>
<evidence type="ECO:0008006" key="3">
    <source>
        <dbReference type="Google" id="ProtNLM"/>
    </source>
</evidence>
<dbReference type="RefSeq" id="XP_003150927.1">
    <property type="nucleotide sequence ID" value="XM_003150879.1"/>
</dbReference>
<dbReference type="EMBL" id="JH713952">
    <property type="protein sequence ID" value="EFO13142.1"/>
    <property type="molecule type" value="Genomic_DNA"/>
</dbReference>
<dbReference type="CTD" id="9952879"/>
<evidence type="ECO:0000313" key="2">
    <source>
        <dbReference type="EMBL" id="EFO13142.1"/>
    </source>
</evidence>
<keyword evidence="1" id="KW-0175">Coiled coil</keyword>
<dbReference type="KEGG" id="loa:LOAG_15388"/>
<protein>
    <recommendedName>
        <fullName evidence="3">IF rod domain-containing protein</fullName>
    </recommendedName>
</protein>
<feature type="coiled-coil region" evidence="1">
    <location>
        <begin position="6"/>
        <end position="47"/>
    </location>
</feature>
<organism evidence="2">
    <name type="scientific">Loa loa</name>
    <name type="common">Eye worm</name>
    <name type="synonym">Filaria loa</name>
    <dbReference type="NCBI Taxonomy" id="7209"/>
    <lineage>
        <taxon>Eukaryota</taxon>
        <taxon>Metazoa</taxon>
        <taxon>Ecdysozoa</taxon>
        <taxon>Nematoda</taxon>
        <taxon>Chromadorea</taxon>
        <taxon>Rhabditida</taxon>
        <taxon>Spirurina</taxon>
        <taxon>Spiruromorpha</taxon>
        <taxon>Filarioidea</taxon>
        <taxon>Onchocercidae</taxon>
        <taxon>Loa</taxon>
    </lineage>
</organism>
<evidence type="ECO:0000256" key="1">
    <source>
        <dbReference type="SAM" id="Coils"/>
    </source>
</evidence>
<name>A0A1S0TFX5_LOALO</name>
<sequence length="60" mass="7411">MFEGELQEARKIINDTNNEREELEKRIRKLMDELMEYRKRYDDALQAHRTDRETIDELLV</sequence>
<proteinExistence type="predicted"/>
<accession>A0A1S0TFX5</accession>
<feature type="non-terminal residue" evidence="2">
    <location>
        <position position="60"/>
    </location>
</feature>
<dbReference type="AlphaFoldDB" id="A0A1S0TFX5"/>
<dbReference type="InParanoid" id="A0A1S0TFX5"/>
<gene>
    <name evidence="2" type="ORF">LOAG_15388</name>
</gene>